<dbReference type="Gramene" id="KRG90371">
    <property type="protein sequence ID" value="KRG90371"/>
    <property type="gene ID" value="GLYMA_20G086800"/>
</dbReference>
<dbReference type="AlphaFoldDB" id="K7N2D2"/>
<dbReference type="EMBL" id="CM000853">
    <property type="protein sequence ID" value="KRG90371.1"/>
    <property type="molecule type" value="Genomic_DNA"/>
</dbReference>
<proteinExistence type="inferred from homology"/>
<evidence type="ECO:0000313" key="4">
    <source>
        <dbReference type="EMBL" id="KRG90371.1"/>
    </source>
</evidence>
<dbReference type="GO" id="GO:0005576">
    <property type="term" value="C:extracellular region"/>
    <property type="evidence" value="ECO:0007669"/>
    <property type="project" value="UniProtKB-SubCell"/>
</dbReference>
<dbReference type="SMR" id="K7N2D2"/>
<dbReference type="InterPro" id="IPR045051">
    <property type="entry name" value="SBT"/>
</dbReference>
<dbReference type="InParanoid" id="K7N2D2"/>
<organism evidence="4">
    <name type="scientific">Glycine max</name>
    <name type="common">Soybean</name>
    <name type="synonym">Glycine hispida</name>
    <dbReference type="NCBI Taxonomy" id="3847"/>
    <lineage>
        <taxon>Eukaryota</taxon>
        <taxon>Viridiplantae</taxon>
        <taxon>Streptophyta</taxon>
        <taxon>Embryophyta</taxon>
        <taxon>Tracheophyta</taxon>
        <taxon>Spermatophyta</taxon>
        <taxon>Magnoliopsida</taxon>
        <taxon>eudicotyledons</taxon>
        <taxon>Gunneridae</taxon>
        <taxon>Pentapetalae</taxon>
        <taxon>rosids</taxon>
        <taxon>fabids</taxon>
        <taxon>Fabales</taxon>
        <taxon>Fabaceae</taxon>
        <taxon>Papilionoideae</taxon>
        <taxon>50 kb inversion clade</taxon>
        <taxon>NPAAA clade</taxon>
        <taxon>indigoferoid/millettioid clade</taxon>
        <taxon>Phaseoleae</taxon>
        <taxon>Glycine</taxon>
        <taxon>Glycine subgen. Soja</taxon>
    </lineage>
</organism>
<name>K7N2D2_SOYBN</name>
<evidence type="ECO:0000256" key="2">
    <source>
        <dbReference type="ARBA" id="ARBA00011073"/>
    </source>
</evidence>
<dbReference type="PANTHER" id="PTHR10795">
    <property type="entry name" value="PROPROTEIN CONVERTASE SUBTILISIN/KEXIN"/>
    <property type="match status" value="1"/>
</dbReference>
<dbReference type="Proteomes" id="UP000008827">
    <property type="component" value="Chromosome 20"/>
</dbReference>
<comment type="subcellular location">
    <subcellularLocation>
        <location evidence="1">Secreted</location>
    </subcellularLocation>
</comment>
<evidence type="ECO:0000313" key="5">
    <source>
        <dbReference type="EnsemblPlants" id="KRG90371"/>
    </source>
</evidence>
<dbReference type="HOGENOM" id="CLU_1879141_0_0_1"/>
<dbReference type="PaxDb" id="3847-GLYMA20G21693.1"/>
<protein>
    <submittedName>
        <fullName evidence="4 5">Uncharacterized protein</fullName>
    </submittedName>
</protein>
<reference evidence="5" key="2">
    <citation type="submission" date="2018-02" db="UniProtKB">
        <authorList>
            <consortium name="EnsemblPlants"/>
        </authorList>
    </citation>
    <scope>IDENTIFICATION</scope>
    <source>
        <strain evidence="5">Williams 82</strain>
    </source>
</reference>
<dbReference type="Gene3D" id="3.50.30.30">
    <property type="match status" value="1"/>
</dbReference>
<keyword evidence="3" id="KW-0732">Signal</keyword>
<gene>
    <name evidence="4" type="ORF">GLYMA_20G086800</name>
</gene>
<accession>K7N2D2</accession>
<keyword evidence="6" id="KW-1185">Reference proteome</keyword>
<evidence type="ECO:0000256" key="3">
    <source>
        <dbReference type="ARBA" id="ARBA00022729"/>
    </source>
</evidence>
<reference evidence="4 5" key="1">
    <citation type="journal article" date="2010" name="Nature">
        <title>Genome sequence of the palaeopolyploid soybean.</title>
        <authorList>
            <person name="Schmutz J."/>
            <person name="Cannon S.B."/>
            <person name="Schlueter J."/>
            <person name="Ma J."/>
            <person name="Mitros T."/>
            <person name="Nelson W."/>
            <person name="Hyten D.L."/>
            <person name="Song Q."/>
            <person name="Thelen J.J."/>
            <person name="Cheng J."/>
            <person name="Xu D."/>
            <person name="Hellsten U."/>
            <person name="May G.D."/>
            <person name="Yu Y."/>
            <person name="Sakurai T."/>
            <person name="Umezawa T."/>
            <person name="Bhattacharyya M.K."/>
            <person name="Sandhu D."/>
            <person name="Valliyodan B."/>
            <person name="Lindquist E."/>
            <person name="Peto M."/>
            <person name="Grant D."/>
            <person name="Shu S."/>
            <person name="Goodstein D."/>
            <person name="Barry K."/>
            <person name="Futrell-Griggs M."/>
            <person name="Abernathy B."/>
            <person name="Du J."/>
            <person name="Tian Z."/>
            <person name="Zhu L."/>
            <person name="Gill N."/>
            <person name="Joshi T."/>
            <person name="Libault M."/>
            <person name="Sethuraman A."/>
            <person name="Zhang X.-C."/>
            <person name="Shinozaki K."/>
            <person name="Nguyen H.T."/>
            <person name="Wing R.A."/>
            <person name="Cregan P."/>
            <person name="Specht J."/>
            <person name="Grimwood J."/>
            <person name="Rokhsar D."/>
            <person name="Stacey G."/>
            <person name="Shoemaker R.C."/>
            <person name="Jackson S.A."/>
        </authorList>
    </citation>
    <scope>NUCLEOTIDE SEQUENCE [LARGE SCALE GENOMIC DNA]</scope>
    <source>
        <strain evidence="5">cv. Williams 82</strain>
        <tissue evidence="4">Callus</tissue>
    </source>
</reference>
<evidence type="ECO:0000256" key="1">
    <source>
        <dbReference type="ARBA" id="ARBA00004613"/>
    </source>
</evidence>
<comment type="similarity">
    <text evidence="2">Belongs to the peptidase S8 family.</text>
</comment>
<dbReference type="CDD" id="cd02120">
    <property type="entry name" value="PA_subtilisin_like"/>
    <property type="match status" value="1"/>
</dbReference>
<evidence type="ECO:0000313" key="6">
    <source>
        <dbReference type="Proteomes" id="UP000008827"/>
    </source>
</evidence>
<dbReference type="EnsemblPlants" id="KRG90371">
    <property type="protein sequence ID" value="KRG90371"/>
    <property type="gene ID" value="GLYMA_20G086800"/>
</dbReference>
<reference evidence="4" key="3">
    <citation type="submission" date="2018-07" db="EMBL/GenBank/DDBJ databases">
        <title>WGS assembly of Glycine max.</title>
        <authorList>
            <person name="Schmutz J."/>
            <person name="Cannon S."/>
            <person name="Schlueter J."/>
            <person name="Ma J."/>
            <person name="Mitros T."/>
            <person name="Nelson W."/>
            <person name="Hyten D."/>
            <person name="Song Q."/>
            <person name="Thelen J."/>
            <person name="Cheng J."/>
            <person name="Xu D."/>
            <person name="Hellsten U."/>
            <person name="May G."/>
            <person name="Yu Y."/>
            <person name="Sakurai T."/>
            <person name="Umezawa T."/>
            <person name="Bhattacharyya M."/>
            <person name="Sandhu D."/>
            <person name="Valliyodan B."/>
            <person name="Lindquist E."/>
            <person name="Peto M."/>
            <person name="Grant D."/>
            <person name="Shu S."/>
            <person name="Goodstein D."/>
            <person name="Barry K."/>
            <person name="Futrell-Griggs M."/>
            <person name="Abernathy B."/>
            <person name="Du J."/>
            <person name="Tian Z."/>
            <person name="Zhu L."/>
            <person name="Gill N."/>
            <person name="Joshi T."/>
            <person name="Libault M."/>
            <person name="Sethuraman A."/>
            <person name="Zhang X."/>
            <person name="Shinozaki K."/>
            <person name="Nguyen H."/>
            <person name="Wing R."/>
            <person name="Cregan P."/>
            <person name="Specht J."/>
            <person name="Grimwood J."/>
            <person name="Rokhsar D."/>
            <person name="Stacey G."/>
            <person name="Shoemaker R."/>
            <person name="Jackson S."/>
        </authorList>
    </citation>
    <scope>NUCLEOTIDE SEQUENCE</scope>
    <source>
        <tissue evidence="4">Callus</tissue>
    </source>
</reference>
<sequence>MHHGYFLWLLGCTFDRKIVTKVQLGNGAIYGGVSINTFDLKKKFYPLVYGGHNSSTSRYSLEDSLDKHSVKGKIVLCDLIQASDDVGILSGPAGVIFGLNYPQDLRGTYALPALQIAQRDQRLIHSYITSTRYLIV</sequence>